<keyword evidence="3" id="KW-1185">Reference proteome</keyword>
<feature type="transmembrane region" description="Helical" evidence="1">
    <location>
        <begin position="48"/>
        <end position="70"/>
    </location>
</feature>
<gene>
    <name evidence="2" type="ORF">GCM10022271_14910</name>
</gene>
<dbReference type="EMBL" id="BAABBI010000001">
    <property type="protein sequence ID" value="GAA3783612.1"/>
    <property type="molecule type" value="Genomic_DNA"/>
</dbReference>
<feature type="transmembrane region" description="Helical" evidence="1">
    <location>
        <begin position="76"/>
        <end position="96"/>
    </location>
</feature>
<sequence>MNIFESVNETTGKMSDAGETYVKKTQEYYKLKVFQQLTVSISLVAKGLIIGGLLFIGLFFLALAAAVAIGEWLDNIALGYVIVAGLFLIITAIIYYKRHFINNKIIKALATKFFD</sequence>
<protein>
    <recommendedName>
        <fullName evidence="4">Phage holin family protein</fullName>
    </recommendedName>
</protein>
<accession>A0ABP7HB65</accession>
<dbReference type="Proteomes" id="UP001501456">
    <property type="component" value="Unassembled WGS sequence"/>
</dbReference>
<keyword evidence="1" id="KW-1133">Transmembrane helix</keyword>
<evidence type="ECO:0000256" key="1">
    <source>
        <dbReference type="SAM" id="Phobius"/>
    </source>
</evidence>
<keyword evidence="1" id="KW-0472">Membrane</keyword>
<dbReference type="RefSeq" id="WP_344728913.1">
    <property type="nucleotide sequence ID" value="NZ_BAABBI010000001.1"/>
</dbReference>
<reference evidence="3" key="1">
    <citation type="journal article" date="2019" name="Int. J. Syst. Evol. Microbiol.">
        <title>The Global Catalogue of Microorganisms (GCM) 10K type strain sequencing project: providing services to taxonomists for standard genome sequencing and annotation.</title>
        <authorList>
            <consortium name="The Broad Institute Genomics Platform"/>
            <consortium name="The Broad Institute Genome Sequencing Center for Infectious Disease"/>
            <person name="Wu L."/>
            <person name="Ma J."/>
        </authorList>
    </citation>
    <scope>NUCLEOTIDE SEQUENCE [LARGE SCALE GENOMIC DNA]</scope>
    <source>
        <strain evidence="3">JCM 17525</strain>
    </source>
</reference>
<evidence type="ECO:0008006" key="4">
    <source>
        <dbReference type="Google" id="ProtNLM"/>
    </source>
</evidence>
<organism evidence="2 3">
    <name type="scientific">Corallibacter vietnamensis</name>
    <dbReference type="NCBI Taxonomy" id="904130"/>
    <lineage>
        <taxon>Bacteria</taxon>
        <taxon>Pseudomonadati</taxon>
        <taxon>Bacteroidota</taxon>
        <taxon>Flavobacteriia</taxon>
        <taxon>Flavobacteriales</taxon>
        <taxon>Flavobacteriaceae</taxon>
        <taxon>Corallibacter</taxon>
    </lineage>
</organism>
<evidence type="ECO:0000313" key="2">
    <source>
        <dbReference type="EMBL" id="GAA3783612.1"/>
    </source>
</evidence>
<keyword evidence="1" id="KW-0812">Transmembrane</keyword>
<comment type="caution">
    <text evidence="2">The sequence shown here is derived from an EMBL/GenBank/DDBJ whole genome shotgun (WGS) entry which is preliminary data.</text>
</comment>
<name>A0ABP7HB65_9FLAO</name>
<proteinExistence type="predicted"/>
<evidence type="ECO:0000313" key="3">
    <source>
        <dbReference type="Proteomes" id="UP001501456"/>
    </source>
</evidence>